<dbReference type="InterPro" id="IPR051257">
    <property type="entry name" value="Diverse_CBS-Domain"/>
</dbReference>
<evidence type="ECO:0000259" key="2">
    <source>
        <dbReference type="SMART" id="SM00116"/>
    </source>
</evidence>
<evidence type="ECO:0000313" key="3">
    <source>
        <dbReference type="EMBL" id="TCN72946.1"/>
    </source>
</evidence>
<dbReference type="RefSeq" id="WP_131837732.1">
    <property type="nucleotide sequence ID" value="NZ_SLWB01000001.1"/>
</dbReference>
<dbReference type="Pfam" id="PF00571">
    <property type="entry name" value="CBS"/>
    <property type="match status" value="1"/>
</dbReference>
<dbReference type="InterPro" id="IPR000644">
    <property type="entry name" value="CBS_dom"/>
</dbReference>
<sequence length="223" mass="24659">MKLSADLMSDMIPALKITDTGGKALTLMEVFKVSHLPVVDDSRRLVGLISESDILDMNDPEVLIGDYRLNDGGGFIEDNVPIFDVLSMASRLNLSVIPVVNAEKEYLGAISVSELIVKFTENSSLENQGGIIVLQMGIKDYSLAHVAQVVESNEAKILFSHLTNIPDTTMVELTIKVNTADITSIIQTFNRYSYNVVGVYNANNDMDELLDERYDLLMKLLNL</sequence>
<dbReference type="PANTHER" id="PTHR43080">
    <property type="entry name" value="CBS DOMAIN-CONTAINING PROTEIN CBSX3, MITOCHONDRIAL"/>
    <property type="match status" value="1"/>
</dbReference>
<proteinExistence type="predicted"/>
<dbReference type="PANTHER" id="PTHR43080:SF2">
    <property type="entry name" value="CBS DOMAIN-CONTAINING PROTEIN"/>
    <property type="match status" value="1"/>
</dbReference>
<comment type="caution">
    <text evidence="3">The sequence shown here is derived from an EMBL/GenBank/DDBJ whole genome shotgun (WGS) entry which is preliminary data.</text>
</comment>
<dbReference type="Proteomes" id="UP000294830">
    <property type="component" value="Unassembled WGS sequence"/>
</dbReference>
<dbReference type="Gene3D" id="3.10.580.10">
    <property type="entry name" value="CBS-domain"/>
    <property type="match status" value="1"/>
</dbReference>
<accession>A0A4R2EW79</accession>
<organism evidence="3 4">
    <name type="scientific">Acetobacteroides hydrogenigenes</name>
    <dbReference type="NCBI Taxonomy" id="979970"/>
    <lineage>
        <taxon>Bacteria</taxon>
        <taxon>Pseudomonadati</taxon>
        <taxon>Bacteroidota</taxon>
        <taxon>Bacteroidia</taxon>
        <taxon>Bacteroidales</taxon>
        <taxon>Rikenellaceae</taxon>
        <taxon>Acetobacteroides</taxon>
    </lineage>
</organism>
<name>A0A4R2EW79_9BACT</name>
<dbReference type="InterPro" id="IPR046342">
    <property type="entry name" value="CBS_dom_sf"/>
</dbReference>
<keyword evidence="4" id="KW-1185">Reference proteome</keyword>
<dbReference type="EMBL" id="SLWB01000001">
    <property type="protein sequence ID" value="TCN72946.1"/>
    <property type="molecule type" value="Genomic_DNA"/>
</dbReference>
<feature type="domain" description="CBS" evidence="2">
    <location>
        <begin position="11"/>
        <end position="59"/>
    </location>
</feature>
<dbReference type="SMART" id="SM00116">
    <property type="entry name" value="CBS"/>
    <property type="match status" value="2"/>
</dbReference>
<reference evidence="3 4" key="1">
    <citation type="submission" date="2019-03" db="EMBL/GenBank/DDBJ databases">
        <title>Genomic Encyclopedia of Archaeal and Bacterial Type Strains, Phase II (KMG-II): from individual species to whole genera.</title>
        <authorList>
            <person name="Goeker M."/>
        </authorList>
    </citation>
    <scope>NUCLEOTIDE SEQUENCE [LARGE SCALE GENOMIC DNA]</scope>
    <source>
        <strain evidence="3 4">RL-C</strain>
    </source>
</reference>
<keyword evidence="1" id="KW-0129">CBS domain</keyword>
<feature type="domain" description="CBS" evidence="2">
    <location>
        <begin position="76"/>
        <end position="120"/>
    </location>
</feature>
<evidence type="ECO:0000256" key="1">
    <source>
        <dbReference type="ARBA" id="ARBA00023122"/>
    </source>
</evidence>
<dbReference type="OrthoDB" id="1523762at2"/>
<gene>
    <name evidence="3" type="ORF">CLV25_101164</name>
</gene>
<dbReference type="AlphaFoldDB" id="A0A4R2EW79"/>
<protein>
    <submittedName>
        <fullName evidence="3">CBS domain protein</fullName>
    </submittedName>
</protein>
<evidence type="ECO:0000313" key="4">
    <source>
        <dbReference type="Proteomes" id="UP000294830"/>
    </source>
</evidence>
<dbReference type="SUPFAM" id="SSF54631">
    <property type="entry name" value="CBS-domain pair"/>
    <property type="match status" value="1"/>
</dbReference>